<evidence type="ECO:0000256" key="5">
    <source>
        <dbReference type="ARBA" id="ARBA00023002"/>
    </source>
</evidence>
<comment type="subcellular location">
    <subcellularLocation>
        <location evidence="7">Cytoplasm</location>
    </subcellularLocation>
</comment>
<dbReference type="InterPro" id="IPR016162">
    <property type="entry name" value="Ald_DH_N"/>
</dbReference>
<dbReference type="InterPro" id="IPR012134">
    <property type="entry name" value="Glu-5-SA_DH"/>
</dbReference>
<dbReference type="EMBL" id="CP128986">
    <property type="protein sequence ID" value="WOC13525.1"/>
    <property type="molecule type" value="Genomic_DNA"/>
</dbReference>
<reference evidence="9" key="1">
    <citation type="submission" date="2023-06" db="EMBL/GenBank/DDBJ databases">
        <title>Gordonia sp. nov. and Pseudochrobactrum sp. nov., two species isolated from the burying beetle Nicrophorus vespilloides.</title>
        <authorList>
            <person name="Poehlein A."/>
            <person name="Guzman J."/>
            <person name="Daniel R."/>
            <person name="Vilcinskas A."/>
        </authorList>
    </citation>
    <scope>NUCLEOTIDE SEQUENCE</scope>
    <source>
        <strain evidence="9">MP11Mi</strain>
    </source>
</reference>
<keyword evidence="5 7" id="KW-0560">Oxidoreductase</keyword>
<comment type="similarity">
    <text evidence="7">Belongs to the gamma-glutamyl phosphate reductase family.</text>
</comment>
<evidence type="ECO:0000256" key="6">
    <source>
        <dbReference type="ARBA" id="ARBA00049024"/>
    </source>
</evidence>
<sequence>MSAPTDTDVVAAVTGLAAAAKKASRSLATLTTAQKDTVLRAAADAIDAAADTILAANAEDVARAEEVGTEAALVDRLRLTPERVAGITGGLRQVAALPDPVGQVVTGKTLPNGLDLRQIRVPLGVVGFVYEARPNVTVDGFGIAFKSGNAVLLRGSSSAATSNAALVDVVRGVLSDNAVSPDAVALLPSESRDSVTALIQARGLVDVVIPRGGAGLISAVVRDATVPTIETGTGNCHVYVHADADVDIATRIVLNAKTRRPSVCNTVESVLVDKAIAADALAPLTSALQAQGVVIHGDEPGMEPATEEDWHREYLSLDIAVKVVDGLDEAIAHIDTYGTGHTEAIVTTSLQAAQEFTARVDAAAVMVNASTAFTDGEQFGFGAEIGISTQKLHARGPMGLTELTSTKWLVWGDGQVRPA</sequence>
<keyword evidence="4 7" id="KW-0521">NADP</keyword>
<keyword evidence="3 7" id="KW-0641">Proline biosynthesis</keyword>
<comment type="catalytic activity">
    <reaction evidence="6 7">
        <text>L-glutamate 5-semialdehyde + phosphate + NADP(+) = L-glutamyl 5-phosphate + NADPH + H(+)</text>
        <dbReference type="Rhea" id="RHEA:19541"/>
        <dbReference type="ChEBI" id="CHEBI:15378"/>
        <dbReference type="ChEBI" id="CHEBI:43474"/>
        <dbReference type="ChEBI" id="CHEBI:57783"/>
        <dbReference type="ChEBI" id="CHEBI:58066"/>
        <dbReference type="ChEBI" id="CHEBI:58274"/>
        <dbReference type="ChEBI" id="CHEBI:58349"/>
        <dbReference type="EC" id="1.2.1.41"/>
    </reaction>
</comment>
<dbReference type="PIRSF" id="PIRSF000151">
    <property type="entry name" value="GPR"/>
    <property type="match status" value="1"/>
</dbReference>
<dbReference type="InterPro" id="IPR015590">
    <property type="entry name" value="Aldehyde_DH_dom"/>
</dbReference>
<evidence type="ECO:0000259" key="8">
    <source>
        <dbReference type="Pfam" id="PF00171"/>
    </source>
</evidence>
<dbReference type="AlphaFoldDB" id="A0AA97GW63"/>
<dbReference type="GO" id="GO:0050661">
    <property type="term" value="F:NADP binding"/>
    <property type="evidence" value="ECO:0007669"/>
    <property type="project" value="InterPro"/>
</dbReference>
<protein>
    <recommendedName>
        <fullName evidence="7">Gamma-glutamyl phosphate reductase</fullName>
        <shortName evidence="7">GPR</shortName>
        <ecNumber evidence="7">1.2.1.41</ecNumber>
    </recommendedName>
    <alternativeName>
        <fullName evidence="7">Glutamate-5-semialdehyde dehydrogenase</fullName>
    </alternativeName>
    <alternativeName>
        <fullName evidence="7">Glutamyl-gamma-semialdehyde dehydrogenase</fullName>
        <shortName evidence="7">GSA dehydrogenase</shortName>
    </alternativeName>
</protein>
<accession>A0AA97GW63</accession>
<dbReference type="PROSITE" id="PS01223">
    <property type="entry name" value="PROA"/>
    <property type="match status" value="1"/>
</dbReference>
<dbReference type="RefSeq" id="WP_420039339.1">
    <property type="nucleotide sequence ID" value="NZ_CP128986.1"/>
</dbReference>
<dbReference type="Pfam" id="PF00171">
    <property type="entry name" value="Aldedh"/>
    <property type="match status" value="1"/>
</dbReference>
<dbReference type="PANTHER" id="PTHR11063:SF8">
    <property type="entry name" value="DELTA-1-PYRROLINE-5-CARBOXYLATE SYNTHASE"/>
    <property type="match status" value="1"/>
</dbReference>
<name>A0AA97GW63_9ACTN</name>
<dbReference type="InterPro" id="IPR000965">
    <property type="entry name" value="GPR_dom"/>
</dbReference>
<dbReference type="EC" id="1.2.1.41" evidence="7"/>
<feature type="domain" description="Aldehyde dehydrogenase" evidence="8">
    <location>
        <begin position="13"/>
        <end position="290"/>
    </location>
</feature>
<dbReference type="InterPro" id="IPR020593">
    <property type="entry name" value="G-glutamylP_reductase_CS"/>
</dbReference>
<dbReference type="GO" id="GO:0055129">
    <property type="term" value="P:L-proline biosynthetic process"/>
    <property type="evidence" value="ECO:0007669"/>
    <property type="project" value="UniProtKB-UniRule"/>
</dbReference>
<dbReference type="GO" id="GO:0005737">
    <property type="term" value="C:cytoplasm"/>
    <property type="evidence" value="ECO:0007669"/>
    <property type="project" value="UniProtKB-SubCell"/>
</dbReference>
<dbReference type="InterPro" id="IPR016163">
    <property type="entry name" value="Ald_DH_C"/>
</dbReference>
<proteinExistence type="inferred from homology"/>
<keyword evidence="7" id="KW-0963">Cytoplasm</keyword>
<dbReference type="HAMAP" id="MF_00412">
    <property type="entry name" value="ProA"/>
    <property type="match status" value="1"/>
</dbReference>
<dbReference type="GO" id="GO:0004350">
    <property type="term" value="F:glutamate-5-semialdehyde dehydrogenase activity"/>
    <property type="evidence" value="ECO:0007669"/>
    <property type="project" value="UniProtKB-UniRule"/>
</dbReference>
<keyword evidence="2 7" id="KW-0028">Amino-acid biosynthesis</keyword>
<dbReference type="PANTHER" id="PTHR11063">
    <property type="entry name" value="GLUTAMATE SEMIALDEHYDE DEHYDROGENASE"/>
    <property type="match status" value="1"/>
</dbReference>
<dbReference type="NCBIfam" id="TIGR00407">
    <property type="entry name" value="proA"/>
    <property type="match status" value="1"/>
</dbReference>
<organism evidence="9">
    <name type="scientific">Gordonia sp. MP11Mi</name>
    <dbReference type="NCBI Taxonomy" id="3022769"/>
    <lineage>
        <taxon>Bacteria</taxon>
        <taxon>Bacillati</taxon>
        <taxon>Actinomycetota</taxon>
        <taxon>Actinomycetes</taxon>
        <taxon>Mycobacteriales</taxon>
        <taxon>Gordoniaceae</taxon>
        <taxon>Gordonia</taxon>
    </lineage>
</organism>
<dbReference type="Gene3D" id="3.40.605.10">
    <property type="entry name" value="Aldehyde Dehydrogenase, Chain A, domain 1"/>
    <property type="match status" value="1"/>
</dbReference>
<evidence type="ECO:0000256" key="3">
    <source>
        <dbReference type="ARBA" id="ARBA00022650"/>
    </source>
</evidence>
<comment type="function">
    <text evidence="7">Catalyzes the NADPH-dependent reduction of L-glutamate 5-phosphate into L-glutamate 5-semialdehyde and phosphate. The product spontaneously undergoes cyclization to form 1-pyrroline-5-carboxylate.</text>
</comment>
<dbReference type="NCBIfam" id="NF001221">
    <property type="entry name" value="PRK00197.1"/>
    <property type="match status" value="1"/>
</dbReference>
<dbReference type="SUPFAM" id="SSF53720">
    <property type="entry name" value="ALDH-like"/>
    <property type="match status" value="1"/>
</dbReference>
<dbReference type="FunFam" id="3.40.309.10:FF:000006">
    <property type="entry name" value="Gamma-glutamyl phosphate reductase"/>
    <property type="match status" value="1"/>
</dbReference>
<evidence type="ECO:0000256" key="7">
    <source>
        <dbReference type="HAMAP-Rule" id="MF_00412"/>
    </source>
</evidence>
<evidence type="ECO:0000256" key="1">
    <source>
        <dbReference type="ARBA" id="ARBA00004985"/>
    </source>
</evidence>
<comment type="pathway">
    <text evidence="1 7">Amino-acid biosynthesis; L-proline biosynthesis; L-glutamate 5-semialdehyde from L-glutamate: step 2/2.</text>
</comment>
<dbReference type="Gene3D" id="3.40.309.10">
    <property type="entry name" value="Aldehyde Dehydrogenase, Chain A, domain 2"/>
    <property type="match status" value="1"/>
</dbReference>
<dbReference type="CDD" id="cd07079">
    <property type="entry name" value="ALDH_F18-19_ProA-GPR"/>
    <property type="match status" value="1"/>
</dbReference>
<gene>
    <name evidence="7 9" type="primary">proA</name>
    <name evidence="9" type="ORF">MP11Mi_26280</name>
</gene>
<dbReference type="InterPro" id="IPR016161">
    <property type="entry name" value="Ald_DH/histidinol_DH"/>
</dbReference>
<evidence type="ECO:0000256" key="4">
    <source>
        <dbReference type="ARBA" id="ARBA00022857"/>
    </source>
</evidence>
<evidence type="ECO:0000256" key="2">
    <source>
        <dbReference type="ARBA" id="ARBA00022605"/>
    </source>
</evidence>
<evidence type="ECO:0000313" key="9">
    <source>
        <dbReference type="EMBL" id="WOC13525.1"/>
    </source>
</evidence>